<dbReference type="Gene3D" id="3.40.190.290">
    <property type="match status" value="1"/>
</dbReference>
<dbReference type="InterPro" id="IPR000847">
    <property type="entry name" value="LysR_HTH_N"/>
</dbReference>
<dbReference type="Proteomes" id="UP000305267">
    <property type="component" value="Unassembled WGS sequence"/>
</dbReference>
<evidence type="ECO:0000256" key="2">
    <source>
        <dbReference type="ARBA" id="ARBA00023015"/>
    </source>
</evidence>
<keyword evidence="3" id="KW-0238">DNA-binding</keyword>
<keyword evidence="4" id="KW-0804">Transcription</keyword>
<name>A0A5C4LCV3_9HYPH</name>
<evidence type="ECO:0000313" key="8">
    <source>
        <dbReference type="Proteomes" id="UP000305267"/>
    </source>
</evidence>
<dbReference type="Gene3D" id="1.10.10.10">
    <property type="entry name" value="Winged helix-like DNA-binding domain superfamily/Winged helix DNA-binding domain"/>
    <property type="match status" value="1"/>
</dbReference>
<comment type="similarity">
    <text evidence="1">Belongs to the LysR transcriptional regulatory family.</text>
</comment>
<dbReference type="InterPro" id="IPR036390">
    <property type="entry name" value="WH_DNA-bd_sf"/>
</dbReference>
<dbReference type="GO" id="GO:0043565">
    <property type="term" value="F:sequence-specific DNA binding"/>
    <property type="evidence" value="ECO:0007669"/>
    <property type="project" value="TreeGrafter"/>
</dbReference>
<organism evidence="7 8">
    <name type="scientific">Methylobacterium terricola</name>
    <dbReference type="NCBI Taxonomy" id="2583531"/>
    <lineage>
        <taxon>Bacteria</taxon>
        <taxon>Pseudomonadati</taxon>
        <taxon>Pseudomonadota</taxon>
        <taxon>Alphaproteobacteria</taxon>
        <taxon>Hyphomicrobiales</taxon>
        <taxon>Methylobacteriaceae</taxon>
        <taxon>Methylobacterium</taxon>
    </lineage>
</organism>
<comment type="caution">
    <text evidence="7">The sequence shown here is derived from an EMBL/GenBank/DDBJ whole genome shotgun (WGS) entry which is preliminary data.</text>
</comment>
<dbReference type="OrthoDB" id="9786526at2"/>
<dbReference type="GO" id="GO:0003700">
    <property type="term" value="F:DNA-binding transcription factor activity"/>
    <property type="evidence" value="ECO:0007669"/>
    <property type="project" value="InterPro"/>
</dbReference>
<dbReference type="FunFam" id="1.10.10.10:FF:000001">
    <property type="entry name" value="LysR family transcriptional regulator"/>
    <property type="match status" value="1"/>
</dbReference>
<evidence type="ECO:0000259" key="6">
    <source>
        <dbReference type="PROSITE" id="PS50931"/>
    </source>
</evidence>
<dbReference type="AlphaFoldDB" id="A0A5C4LCV3"/>
<proteinExistence type="inferred from homology"/>
<dbReference type="GO" id="GO:0006351">
    <property type="term" value="P:DNA-templated transcription"/>
    <property type="evidence" value="ECO:0007669"/>
    <property type="project" value="TreeGrafter"/>
</dbReference>
<evidence type="ECO:0000256" key="1">
    <source>
        <dbReference type="ARBA" id="ARBA00009437"/>
    </source>
</evidence>
<dbReference type="PANTHER" id="PTHR30537:SF5">
    <property type="entry name" value="HTH-TYPE TRANSCRIPTIONAL ACTIVATOR TTDR-RELATED"/>
    <property type="match status" value="1"/>
</dbReference>
<dbReference type="InterPro" id="IPR005119">
    <property type="entry name" value="LysR_subst-bd"/>
</dbReference>
<feature type="domain" description="HTH lysR-type" evidence="6">
    <location>
        <begin position="3"/>
        <end position="60"/>
    </location>
</feature>
<dbReference type="SUPFAM" id="SSF53850">
    <property type="entry name" value="Periplasmic binding protein-like II"/>
    <property type="match status" value="1"/>
</dbReference>
<gene>
    <name evidence="7" type="ORF">FF100_25590</name>
</gene>
<keyword evidence="8" id="KW-1185">Reference proteome</keyword>
<dbReference type="PROSITE" id="PS50931">
    <property type="entry name" value="HTH_LYSR"/>
    <property type="match status" value="1"/>
</dbReference>
<accession>A0A5C4LCV3</accession>
<dbReference type="RefSeq" id="WP_139038597.1">
    <property type="nucleotide sequence ID" value="NZ_VDDA01000016.1"/>
</dbReference>
<keyword evidence="2" id="KW-0805">Transcription regulation</keyword>
<evidence type="ECO:0000313" key="7">
    <source>
        <dbReference type="EMBL" id="TNC09591.1"/>
    </source>
</evidence>
<dbReference type="InterPro" id="IPR036388">
    <property type="entry name" value="WH-like_DNA-bd_sf"/>
</dbReference>
<dbReference type="FunFam" id="3.40.190.290:FF:000001">
    <property type="entry name" value="Transcriptional regulator, LysR family"/>
    <property type="match status" value="1"/>
</dbReference>
<feature type="region of interest" description="Disordered" evidence="5">
    <location>
        <begin position="289"/>
        <end position="322"/>
    </location>
</feature>
<dbReference type="CDD" id="cd08422">
    <property type="entry name" value="PBP2_CrgA_like"/>
    <property type="match status" value="1"/>
</dbReference>
<sequence length="322" mass="34352">MPDRLTGMQIFVRVASTGSLSAAARALGLSQSGVTKHVAALEDRLGVRLLHRTTRRLTLTEAGRRYHEACERILAEIDEAEAAAGAEAEEPRGTLRLNVPVSFGVLQVAPMLADFARAHATLAVELGLNDRPVDLIEEGWDLAIRIGHLRDSSLVARALAPCRMRVCAAPSYLAARGWPRRPQDLADHNCLGYTLASDDGWRFEGGTVTVAGSLRASNGDALVAAAAAGLGMIYQPTFLVADALRRGSLVALDLGTIPSLPIHAMMPSRRSPPAKVRALVEFVAGRFADPPWDRDLPPSLGPDDALPVPVPAHPRAESGRLS</sequence>
<protein>
    <submittedName>
        <fullName evidence="7">LysR family transcriptional regulator</fullName>
    </submittedName>
</protein>
<dbReference type="Pfam" id="PF00126">
    <property type="entry name" value="HTH_1"/>
    <property type="match status" value="1"/>
</dbReference>
<dbReference type="PRINTS" id="PR00039">
    <property type="entry name" value="HTHLYSR"/>
</dbReference>
<evidence type="ECO:0000256" key="5">
    <source>
        <dbReference type="SAM" id="MobiDB-lite"/>
    </source>
</evidence>
<dbReference type="SUPFAM" id="SSF46785">
    <property type="entry name" value="Winged helix' DNA-binding domain"/>
    <property type="match status" value="1"/>
</dbReference>
<evidence type="ECO:0000256" key="3">
    <source>
        <dbReference type="ARBA" id="ARBA00023125"/>
    </source>
</evidence>
<evidence type="ECO:0000256" key="4">
    <source>
        <dbReference type="ARBA" id="ARBA00023163"/>
    </source>
</evidence>
<dbReference type="Pfam" id="PF03466">
    <property type="entry name" value="LysR_substrate"/>
    <property type="match status" value="1"/>
</dbReference>
<dbReference type="InterPro" id="IPR058163">
    <property type="entry name" value="LysR-type_TF_proteobact-type"/>
</dbReference>
<reference evidence="7 8" key="1">
    <citation type="submission" date="2019-06" db="EMBL/GenBank/DDBJ databases">
        <title>Genome of Methylobacterium sp. 17Sr1-39.</title>
        <authorList>
            <person name="Seo T."/>
        </authorList>
    </citation>
    <scope>NUCLEOTIDE SEQUENCE [LARGE SCALE GENOMIC DNA]</scope>
    <source>
        <strain evidence="7 8">17Sr1-39</strain>
    </source>
</reference>
<dbReference type="EMBL" id="VDDA01000016">
    <property type="protein sequence ID" value="TNC09591.1"/>
    <property type="molecule type" value="Genomic_DNA"/>
</dbReference>
<dbReference type="PANTHER" id="PTHR30537">
    <property type="entry name" value="HTH-TYPE TRANSCRIPTIONAL REGULATOR"/>
    <property type="match status" value="1"/>
</dbReference>